<feature type="region of interest" description="Disordered" evidence="1">
    <location>
        <begin position="546"/>
        <end position="565"/>
    </location>
</feature>
<accession>A0A2R8ACE8</accession>
<feature type="compositionally biased region" description="Basic and acidic residues" evidence="1">
    <location>
        <begin position="730"/>
        <end position="740"/>
    </location>
</feature>
<feature type="transmembrane region" description="Helical" evidence="2">
    <location>
        <begin position="58"/>
        <end position="81"/>
    </location>
</feature>
<organism evidence="3 4">
    <name type="scientific">Pontivivens insulae</name>
    <dbReference type="NCBI Taxonomy" id="1639689"/>
    <lineage>
        <taxon>Bacteria</taxon>
        <taxon>Pseudomonadati</taxon>
        <taxon>Pseudomonadota</taxon>
        <taxon>Alphaproteobacteria</taxon>
        <taxon>Rhodobacterales</taxon>
        <taxon>Paracoccaceae</taxon>
        <taxon>Pontivivens</taxon>
    </lineage>
</organism>
<dbReference type="OrthoDB" id="8477685at2"/>
<evidence type="ECO:0000313" key="3">
    <source>
        <dbReference type="EMBL" id="SPF29931.1"/>
    </source>
</evidence>
<evidence type="ECO:0008006" key="5">
    <source>
        <dbReference type="Google" id="ProtNLM"/>
    </source>
</evidence>
<dbReference type="EMBL" id="OMKW01000003">
    <property type="protein sequence ID" value="SPF29931.1"/>
    <property type="molecule type" value="Genomic_DNA"/>
</dbReference>
<feature type="compositionally biased region" description="Low complexity" evidence="1">
    <location>
        <begin position="660"/>
        <end position="678"/>
    </location>
</feature>
<gene>
    <name evidence="3" type="ORF">POI8812_02257</name>
</gene>
<keyword evidence="2" id="KW-1133">Transmembrane helix</keyword>
<dbReference type="AlphaFoldDB" id="A0A2R8ACE8"/>
<feature type="compositionally biased region" description="Low complexity" evidence="1">
    <location>
        <begin position="606"/>
        <end position="615"/>
    </location>
</feature>
<evidence type="ECO:0000256" key="1">
    <source>
        <dbReference type="SAM" id="MobiDB-lite"/>
    </source>
</evidence>
<evidence type="ECO:0000313" key="4">
    <source>
        <dbReference type="Proteomes" id="UP000244932"/>
    </source>
</evidence>
<reference evidence="3 4" key="1">
    <citation type="submission" date="2018-03" db="EMBL/GenBank/DDBJ databases">
        <authorList>
            <person name="Keele B.F."/>
        </authorList>
    </citation>
    <scope>NUCLEOTIDE SEQUENCE [LARGE SCALE GENOMIC DNA]</scope>
    <source>
        <strain evidence="3 4">CeCT 8812</strain>
    </source>
</reference>
<dbReference type="RefSeq" id="WP_108782665.1">
    <property type="nucleotide sequence ID" value="NZ_OMKW01000003.1"/>
</dbReference>
<feature type="compositionally biased region" description="Basic and acidic residues" evidence="1">
    <location>
        <begin position="635"/>
        <end position="659"/>
    </location>
</feature>
<feature type="region of interest" description="Disordered" evidence="1">
    <location>
        <begin position="694"/>
        <end position="799"/>
    </location>
</feature>
<dbReference type="Pfam" id="PF13779">
    <property type="entry name" value="DUF4175"/>
    <property type="match status" value="1"/>
</dbReference>
<dbReference type="InterPro" id="IPR012683">
    <property type="entry name" value="CHP02302_TM"/>
</dbReference>
<keyword evidence="2" id="KW-0472">Membrane</keyword>
<evidence type="ECO:0000256" key="2">
    <source>
        <dbReference type="SAM" id="Phobius"/>
    </source>
</evidence>
<name>A0A2R8ACE8_9RHOB</name>
<feature type="transmembrane region" description="Helical" evidence="2">
    <location>
        <begin position="32"/>
        <end position="52"/>
    </location>
</feature>
<proteinExistence type="predicted"/>
<dbReference type="Proteomes" id="UP000244932">
    <property type="component" value="Unassembled WGS sequence"/>
</dbReference>
<sequence>MSEPTRSEQTDILARYRGRLQLTRVVMGLERFVRCFWPLLTVLMTGFALLSFGVQALFAGGVFLLPALGLAAFVALIWGIWRVRIPTMEEAVSRLDTQGVGQALATLTDTPATGSTGIWEAHLRRTRMRADRLRPPAPDLRVARRDPWALRLIAAVAFIAALFFARGDVLDGGFPPDGSSAVAAGPVYEAWATPPGYTGTPTIYLTERQDDAFTIPLPEGSIITLRTYGEGFSLSQSVQSAEIDLQLAAPGLYDATFPVAQAGEVSLERGGAELVRWRFTVGEDAAPTISFGEDVGRGTGGVLEVPFEARDDFEVVAGAVTITLRPEAADRRHGLTVDPVARDAIVLDLPLPPRAGAEISDMLVQDLSQHPFAALPVSLRLEAVDGAGQSGRSDVLDIDLPRRSFFDPLARAIVEQRRDLFWNPNANARRVGQLLRAISHQPADLTAPPDTFLTLRDIVEMLETSAADGLSEEELEEIAEELWTLALAIEDGELADAAARLRRAQERLQQALEDGASDEEIAELMEELREAMRDYMEQMAEALRNDPNAQPQDGEQSGEGMQMSQQDIQDMLDRIEELSREGRTEEAQRLLEQLQQMMENMQMTLNQQGQGQGEPQEGDGEGDGEGQGRQGQVEDSMREQQDLADRTFEELQRQFRERQGGAPLLGQEPGEGLEGLAETQDALRDLLDSLEDGLGSEALEEAERNMADAAEALRQDDGRRALDEQAEAMENLREGLRQIEEGANSGEASDAERQGDAPDSESERADARDPLGRPVGNGQALEGGSDVVPEAGPLGSMQDLLDEIRRRSGEMDRTAEERNYLRDLLDRF</sequence>
<feature type="region of interest" description="Disordered" evidence="1">
    <location>
        <begin position="606"/>
        <end position="680"/>
    </location>
</feature>
<feature type="compositionally biased region" description="Basic and acidic residues" evidence="1">
    <location>
        <begin position="750"/>
        <end position="771"/>
    </location>
</feature>
<protein>
    <recommendedName>
        <fullName evidence="5">TIGR02302 family protein</fullName>
    </recommendedName>
</protein>
<keyword evidence="2" id="KW-0812">Transmembrane</keyword>
<keyword evidence="4" id="KW-1185">Reference proteome</keyword>
<feature type="transmembrane region" description="Helical" evidence="2">
    <location>
        <begin position="148"/>
        <end position="165"/>
    </location>
</feature>
<feature type="compositionally biased region" description="Basic and acidic residues" evidence="1">
    <location>
        <begin position="701"/>
        <end position="723"/>
    </location>
</feature>